<protein>
    <submittedName>
        <fullName evidence="2">Uncharacterized protein</fullName>
    </submittedName>
</protein>
<accession>A0A7S4D6M5</accession>
<dbReference type="AlphaFoldDB" id="A0A7S4D6M5"/>
<name>A0A7S4D6M5_HETAK</name>
<reference evidence="2" key="1">
    <citation type="submission" date="2021-01" db="EMBL/GenBank/DDBJ databases">
        <authorList>
            <person name="Corre E."/>
            <person name="Pelletier E."/>
            <person name="Niang G."/>
            <person name="Scheremetjew M."/>
            <person name="Finn R."/>
            <person name="Kale V."/>
            <person name="Holt S."/>
            <person name="Cochrane G."/>
            <person name="Meng A."/>
            <person name="Brown T."/>
            <person name="Cohen L."/>
        </authorList>
    </citation>
    <scope>NUCLEOTIDE SEQUENCE</scope>
    <source>
        <strain evidence="2">CCMP3107</strain>
    </source>
</reference>
<gene>
    <name evidence="2" type="ORF">HAKA00212_LOCUS10448</name>
</gene>
<evidence type="ECO:0000313" key="2">
    <source>
        <dbReference type="EMBL" id="CAE0631743.1"/>
    </source>
</evidence>
<keyword evidence="1" id="KW-0175">Coiled coil</keyword>
<evidence type="ECO:0000256" key="1">
    <source>
        <dbReference type="SAM" id="Coils"/>
    </source>
</evidence>
<organism evidence="2">
    <name type="scientific">Heterosigma akashiwo</name>
    <name type="common">Chromophytic alga</name>
    <name type="synonym">Heterosigma carterae</name>
    <dbReference type="NCBI Taxonomy" id="2829"/>
    <lineage>
        <taxon>Eukaryota</taxon>
        <taxon>Sar</taxon>
        <taxon>Stramenopiles</taxon>
        <taxon>Ochrophyta</taxon>
        <taxon>Raphidophyceae</taxon>
        <taxon>Chattonellales</taxon>
        <taxon>Chattonellaceae</taxon>
        <taxon>Heterosigma</taxon>
    </lineage>
</organism>
<dbReference type="EMBL" id="HBIU01022441">
    <property type="protein sequence ID" value="CAE0631743.1"/>
    <property type="molecule type" value="Transcribed_RNA"/>
</dbReference>
<sequence>MTPLGILRRFGLRGGTEEDLSTIVKRAVAQQAVVSSSSEEHARWTKEAMESLISTLKDAVAALGNGQLPADNGGAPASEEDWDLAVHNCGVLQLVHQKVEKARGTKVLGELNEGLLTDYSRGQQSGWNPERDLKFLESIIQNGIGFWKTSDKLQIEFPDMTDEDFDERFEVLSDALVTEDYINKLQKVHLRLEEGKVEELRRSLEEARARRRGEGAGAGAAVLGAAVLREQVLAQLDEEMKIDATKIKEQLELAEKLDKKLVDLQKETSELADAFAKENDCILRPAVDNQMKKYFEGLELVTENEKYEKAMHMASRLANAMKELKTTESQAREAFEEAVQRYIGRAVASVQL</sequence>
<feature type="coiled-coil region" evidence="1">
    <location>
        <begin position="247"/>
        <end position="274"/>
    </location>
</feature>
<proteinExistence type="predicted"/>